<sequence>MKNQLKRSGIVSLILIVLLIVFTLWQGNTHAVEIIFSRGWYPVFSYIPGTFFGYLPFSIGDIFYCTSIGFLVFLTGQTVCLLFKKKFYPALLRFSKLINLGLLLYLIFYISWGMNYYRQSVALNADIRVDSLKLADYLEVLDRFIDTTNTIRGRINPEVWKGKGRQIEQDMVATVENDTTFRSFLSVSNVRAKSPLNSRLVSYVGVSGYFNPFTHEAHVNTAMPEVAKPFTYVHELAHQQGIGFEDEANFIAFVRLQHHPNEFYRYSAYLQCVTYMLSELRGIDRNLFEQYRNRLSAKIESDLEEERAFWKAYMGWINDLTALFYNQYLQHNNQAEGIARYNRMTRLVLAYELQNKGCR</sequence>
<protein>
    <submittedName>
        <fullName evidence="2">Protein of uncharacterized function (DUF3810)</fullName>
    </submittedName>
</protein>
<accession>A0A380CVH3</accession>
<evidence type="ECO:0000313" key="3">
    <source>
        <dbReference type="Proteomes" id="UP000254893"/>
    </source>
</evidence>
<keyword evidence="1" id="KW-1133">Transmembrane helix</keyword>
<dbReference type="Proteomes" id="UP000254893">
    <property type="component" value="Unassembled WGS sequence"/>
</dbReference>
<proteinExistence type="predicted"/>
<name>A0A380CVH3_SPHSI</name>
<reference evidence="2 3" key="1">
    <citation type="submission" date="2018-06" db="EMBL/GenBank/DDBJ databases">
        <authorList>
            <consortium name="Pathogen Informatics"/>
            <person name="Doyle S."/>
        </authorList>
    </citation>
    <scope>NUCLEOTIDE SEQUENCE [LARGE SCALE GENOMIC DNA]</scope>
    <source>
        <strain evidence="2 3">NCTC11388</strain>
    </source>
</reference>
<gene>
    <name evidence="2" type="ORF">NCTC11388_04674</name>
</gene>
<dbReference type="Pfam" id="PF12725">
    <property type="entry name" value="DUF3810"/>
    <property type="match status" value="1"/>
</dbReference>
<dbReference type="AlphaFoldDB" id="A0A380CVH3"/>
<keyword evidence="1" id="KW-0812">Transmembrane</keyword>
<feature type="transmembrane region" description="Helical" evidence="1">
    <location>
        <begin position="97"/>
        <end position="117"/>
    </location>
</feature>
<keyword evidence="1" id="KW-0472">Membrane</keyword>
<dbReference type="InterPro" id="IPR024294">
    <property type="entry name" value="DUF3810"/>
</dbReference>
<organism evidence="2 3">
    <name type="scientific">Sphingobacterium spiritivorum</name>
    <name type="common">Flavobacterium spiritivorum</name>
    <dbReference type="NCBI Taxonomy" id="258"/>
    <lineage>
        <taxon>Bacteria</taxon>
        <taxon>Pseudomonadati</taxon>
        <taxon>Bacteroidota</taxon>
        <taxon>Sphingobacteriia</taxon>
        <taxon>Sphingobacteriales</taxon>
        <taxon>Sphingobacteriaceae</taxon>
        <taxon>Sphingobacterium</taxon>
    </lineage>
</organism>
<evidence type="ECO:0000313" key="2">
    <source>
        <dbReference type="EMBL" id="SUJ29824.1"/>
    </source>
</evidence>
<dbReference type="EMBL" id="UGYW01000002">
    <property type="protein sequence ID" value="SUJ29824.1"/>
    <property type="molecule type" value="Genomic_DNA"/>
</dbReference>
<feature type="transmembrane region" description="Helical" evidence="1">
    <location>
        <begin position="55"/>
        <end position="76"/>
    </location>
</feature>
<evidence type="ECO:0000256" key="1">
    <source>
        <dbReference type="SAM" id="Phobius"/>
    </source>
</evidence>
<dbReference type="RefSeq" id="WP_115171809.1">
    <property type="nucleotide sequence ID" value="NZ_UGYW01000002.1"/>
</dbReference>